<keyword evidence="9" id="KW-0238">DNA-binding</keyword>
<dbReference type="AlphaFoldDB" id="A0A3M0M914"/>
<evidence type="ECO:0000256" key="5">
    <source>
        <dbReference type="ARBA" id="ARBA00022679"/>
    </source>
</evidence>
<gene>
    <name evidence="13" type="ORF">C9E81_15630</name>
</gene>
<dbReference type="SMART" id="SM00480">
    <property type="entry name" value="POL3Bc"/>
    <property type="match status" value="1"/>
</dbReference>
<dbReference type="OrthoDB" id="8421503at2"/>
<protein>
    <recommendedName>
        <fullName evidence="3">Beta sliding clamp</fullName>
    </recommendedName>
    <alternativeName>
        <fullName evidence="11">Beta-clamp processivity factor</fullName>
    </alternativeName>
    <alternativeName>
        <fullName evidence="10">DNA polymerase III beta sliding clamp subunit</fullName>
    </alternativeName>
</protein>
<evidence type="ECO:0000256" key="2">
    <source>
        <dbReference type="ARBA" id="ARBA00010752"/>
    </source>
</evidence>
<dbReference type="EMBL" id="QOKZ01000006">
    <property type="protein sequence ID" value="RMC33733.1"/>
    <property type="molecule type" value="Genomic_DNA"/>
</dbReference>
<dbReference type="Proteomes" id="UP000273516">
    <property type="component" value="Unassembled WGS sequence"/>
</dbReference>
<name>A0A3M0M914_9RHOB</name>
<dbReference type="CDD" id="cd00140">
    <property type="entry name" value="beta_clamp"/>
    <property type="match status" value="1"/>
</dbReference>
<comment type="caution">
    <text evidence="13">The sequence shown here is derived from an EMBL/GenBank/DDBJ whole genome shotgun (WGS) entry which is preliminary data.</text>
</comment>
<evidence type="ECO:0000313" key="13">
    <source>
        <dbReference type="EMBL" id="RMC33733.1"/>
    </source>
</evidence>
<keyword evidence="5" id="KW-0808">Transferase</keyword>
<dbReference type="Pfam" id="PF02767">
    <property type="entry name" value="DNA_pol3_beta_2"/>
    <property type="match status" value="1"/>
</dbReference>
<dbReference type="Gene3D" id="3.10.150.10">
    <property type="entry name" value="DNA Polymerase III, subunit A, domain 2"/>
    <property type="match status" value="1"/>
</dbReference>
<dbReference type="PANTHER" id="PTHR30478">
    <property type="entry name" value="DNA POLYMERASE III SUBUNIT BETA"/>
    <property type="match status" value="1"/>
</dbReference>
<dbReference type="RefSeq" id="WP_122113287.1">
    <property type="nucleotide sequence ID" value="NZ_QOKZ01000006.1"/>
</dbReference>
<comment type="similarity">
    <text evidence="2">Belongs to the beta sliding clamp family.</text>
</comment>
<feature type="domain" description="DNA polymerase III beta sliding clamp central" evidence="12">
    <location>
        <begin position="149"/>
        <end position="262"/>
    </location>
</feature>
<keyword evidence="4" id="KW-0963">Cytoplasm</keyword>
<evidence type="ECO:0000256" key="10">
    <source>
        <dbReference type="ARBA" id="ARBA00030988"/>
    </source>
</evidence>
<evidence type="ECO:0000256" key="4">
    <source>
        <dbReference type="ARBA" id="ARBA00022490"/>
    </source>
</evidence>
<dbReference type="GO" id="GO:0005737">
    <property type="term" value="C:cytoplasm"/>
    <property type="evidence" value="ECO:0007669"/>
    <property type="project" value="UniProtKB-SubCell"/>
</dbReference>
<dbReference type="SUPFAM" id="SSF55979">
    <property type="entry name" value="DNA clamp"/>
    <property type="match status" value="2"/>
</dbReference>
<evidence type="ECO:0000256" key="6">
    <source>
        <dbReference type="ARBA" id="ARBA00022695"/>
    </source>
</evidence>
<proteinExistence type="inferred from homology"/>
<evidence type="ECO:0000313" key="14">
    <source>
        <dbReference type="Proteomes" id="UP000273516"/>
    </source>
</evidence>
<keyword evidence="8" id="KW-0239">DNA-directed DNA polymerase</keyword>
<evidence type="ECO:0000256" key="3">
    <source>
        <dbReference type="ARBA" id="ARBA00021035"/>
    </source>
</evidence>
<evidence type="ECO:0000256" key="7">
    <source>
        <dbReference type="ARBA" id="ARBA00022705"/>
    </source>
</evidence>
<evidence type="ECO:0000256" key="8">
    <source>
        <dbReference type="ARBA" id="ARBA00022932"/>
    </source>
</evidence>
<dbReference type="InterPro" id="IPR001001">
    <property type="entry name" value="DNA_polIII_beta"/>
</dbReference>
<keyword evidence="14" id="KW-1185">Reference proteome</keyword>
<dbReference type="GO" id="GO:0003887">
    <property type="term" value="F:DNA-directed DNA polymerase activity"/>
    <property type="evidence" value="ECO:0007669"/>
    <property type="project" value="UniProtKB-KW"/>
</dbReference>
<dbReference type="GO" id="GO:0006271">
    <property type="term" value="P:DNA strand elongation involved in DNA replication"/>
    <property type="evidence" value="ECO:0007669"/>
    <property type="project" value="TreeGrafter"/>
</dbReference>
<dbReference type="GO" id="GO:0003677">
    <property type="term" value="F:DNA binding"/>
    <property type="evidence" value="ECO:0007669"/>
    <property type="project" value="UniProtKB-KW"/>
</dbReference>
<dbReference type="PANTHER" id="PTHR30478:SF0">
    <property type="entry name" value="BETA SLIDING CLAMP"/>
    <property type="match status" value="1"/>
</dbReference>
<accession>A0A3M0M914</accession>
<evidence type="ECO:0000256" key="9">
    <source>
        <dbReference type="ARBA" id="ARBA00023125"/>
    </source>
</evidence>
<dbReference type="GO" id="GO:0008408">
    <property type="term" value="F:3'-5' exonuclease activity"/>
    <property type="evidence" value="ECO:0007669"/>
    <property type="project" value="InterPro"/>
</dbReference>
<evidence type="ECO:0000256" key="1">
    <source>
        <dbReference type="ARBA" id="ARBA00004496"/>
    </source>
</evidence>
<dbReference type="GO" id="GO:0009360">
    <property type="term" value="C:DNA polymerase III complex"/>
    <property type="evidence" value="ECO:0007669"/>
    <property type="project" value="InterPro"/>
</dbReference>
<dbReference type="InterPro" id="IPR046938">
    <property type="entry name" value="DNA_clamp_sf"/>
</dbReference>
<dbReference type="Gene3D" id="3.70.10.10">
    <property type="match status" value="1"/>
</dbReference>
<comment type="subcellular location">
    <subcellularLocation>
        <location evidence="1">Cytoplasm</location>
    </subcellularLocation>
</comment>
<keyword evidence="7" id="KW-0235">DNA replication</keyword>
<reference evidence="13 14" key="1">
    <citation type="submission" date="2018-07" db="EMBL/GenBank/DDBJ databases">
        <authorList>
            <person name="Zhang Y."/>
            <person name="Wang L."/>
            <person name="Ma S."/>
        </authorList>
    </citation>
    <scope>NUCLEOTIDE SEQUENCE [LARGE SCALE GENOMIC DNA]</scope>
    <source>
        <strain evidence="13 14">4-2</strain>
    </source>
</reference>
<sequence>MNTQTEIQKSTTATIVTANLRSALALAKTCMSKGANRAIPVLGTVRIAIKGGMGIITATDLDREIAINFAAEGENIDFLIQPRFLEHVLKHGGSTAEISRGEWKYIGHPMPSIAFKSGELTAKFNEIIPVEDFPHSMFDQRNFEQPQEIEASVFRYGLDACNATISTEETRYYLNGIYLEAVDGHLRMVSTDGHRMTQADLSDIPWERKGMILPACAVSQLRKDLKGLDMIRFALSTDKLAIRISNPKWSMVTKLIDGQFPDYRRVIPQNVDGSFSVALTGDALAAFPAFGDRSTPLHIIPEEGCMFVQSPELGKISMPIYGAEGPARGINIRYLKSFCPRGEAIRLIGNKAEHNPILVMGADENVLRLVMPMRI</sequence>
<evidence type="ECO:0000256" key="11">
    <source>
        <dbReference type="ARBA" id="ARBA00033276"/>
    </source>
</evidence>
<keyword evidence="6" id="KW-0548">Nucleotidyltransferase</keyword>
<organism evidence="13 14">
    <name type="scientific">Paracoccus alkanivorans</name>
    <dbReference type="NCBI Taxonomy" id="2116655"/>
    <lineage>
        <taxon>Bacteria</taxon>
        <taxon>Pseudomonadati</taxon>
        <taxon>Pseudomonadota</taxon>
        <taxon>Alphaproteobacteria</taxon>
        <taxon>Rhodobacterales</taxon>
        <taxon>Paracoccaceae</taxon>
        <taxon>Paracoccus</taxon>
    </lineage>
</organism>
<evidence type="ECO:0000259" key="12">
    <source>
        <dbReference type="Pfam" id="PF02767"/>
    </source>
</evidence>
<dbReference type="InterPro" id="IPR022637">
    <property type="entry name" value="DNA_polIII_beta_cen"/>
</dbReference>